<comment type="caution">
    <text evidence="3">The sequence shown here is derived from an EMBL/GenBank/DDBJ whole genome shotgun (WGS) entry which is preliminary data.</text>
</comment>
<feature type="coiled-coil region" evidence="1">
    <location>
        <begin position="95"/>
        <end position="122"/>
    </location>
</feature>
<evidence type="ECO:0000313" key="4">
    <source>
        <dbReference type="Proteomes" id="UP000499080"/>
    </source>
</evidence>
<feature type="compositionally biased region" description="Basic and acidic residues" evidence="2">
    <location>
        <begin position="9"/>
        <end position="32"/>
    </location>
</feature>
<keyword evidence="4" id="KW-1185">Reference proteome</keyword>
<evidence type="ECO:0000256" key="1">
    <source>
        <dbReference type="SAM" id="Coils"/>
    </source>
</evidence>
<proteinExistence type="predicted"/>
<dbReference type="AlphaFoldDB" id="A0A4Y2K606"/>
<feature type="compositionally biased region" description="Low complexity" evidence="2">
    <location>
        <begin position="68"/>
        <end position="89"/>
    </location>
</feature>
<dbReference type="Proteomes" id="UP000499080">
    <property type="component" value="Unassembled WGS sequence"/>
</dbReference>
<evidence type="ECO:0000256" key="2">
    <source>
        <dbReference type="SAM" id="MobiDB-lite"/>
    </source>
</evidence>
<feature type="region of interest" description="Disordered" evidence="2">
    <location>
        <begin position="1"/>
        <end position="95"/>
    </location>
</feature>
<dbReference type="OrthoDB" id="6375801at2759"/>
<organism evidence="3 4">
    <name type="scientific">Araneus ventricosus</name>
    <name type="common">Orbweaver spider</name>
    <name type="synonym">Epeira ventricosa</name>
    <dbReference type="NCBI Taxonomy" id="182803"/>
    <lineage>
        <taxon>Eukaryota</taxon>
        <taxon>Metazoa</taxon>
        <taxon>Ecdysozoa</taxon>
        <taxon>Arthropoda</taxon>
        <taxon>Chelicerata</taxon>
        <taxon>Arachnida</taxon>
        <taxon>Araneae</taxon>
        <taxon>Araneomorphae</taxon>
        <taxon>Entelegynae</taxon>
        <taxon>Araneoidea</taxon>
        <taxon>Araneidae</taxon>
        <taxon>Araneus</taxon>
    </lineage>
</organism>
<reference evidence="3 4" key="1">
    <citation type="journal article" date="2019" name="Sci. Rep.">
        <title>Orb-weaving spider Araneus ventricosus genome elucidates the spidroin gene catalogue.</title>
        <authorList>
            <person name="Kono N."/>
            <person name="Nakamura H."/>
            <person name="Ohtoshi R."/>
            <person name="Moran D.A.P."/>
            <person name="Shinohara A."/>
            <person name="Yoshida Y."/>
            <person name="Fujiwara M."/>
            <person name="Mori M."/>
            <person name="Tomita M."/>
            <person name="Arakawa K."/>
        </authorList>
    </citation>
    <scope>NUCLEOTIDE SEQUENCE [LARGE SCALE GENOMIC DNA]</scope>
</reference>
<protein>
    <submittedName>
        <fullName evidence="3">Uncharacterized protein</fullName>
    </submittedName>
</protein>
<gene>
    <name evidence="3" type="ORF">AVEN_27043_1</name>
</gene>
<accession>A0A4Y2K606</accession>
<keyword evidence="1" id="KW-0175">Coiled coil</keyword>
<sequence>MGKQTAAEVQRRYREKRKLDPNREKAYKEKHNQRNARRPKISEMNKKQQQIQRIKWRTYDRVRRRRQSSVNSNISVAPPSEILPLPSSSKRGSKRKVLLRENLKLKKIIENLQKKRMQVMEQKE</sequence>
<evidence type="ECO:0000313" key="3">
    <source>
        <dbReference type="EMBL" id="GBM97215.1"/>
    </source>
</evidence>
<name>A0A4Y2K606_ARAVE</name>
<dbReference type="EMBL" id="BGPR01004213">
    <property type="protein sequence ID" value="GBM97215.1"/>
    <property type="molecule type" value="Genomic_DNA"/>
</dbReference>